<comment type="caution">
    <text evidence="1">The sequence shown here is derived from an EMBL/GenBank/DDBJ whole genome shotgun (WGS) entry which is preliminary data.</text>
</comment>
<dbReference type="Proteomes" id="UP001432027">
    <property type="component" value="Unassembled WGS sequence"/>
</dbReference>
<dbReference type="EMBL" id="BTSX01000005">
    <property type="protein sequence ID" value="GMT02149.1"/>
    <property type="molecule type" value="Genomic_DNA"/>
</dbReference>
<dbReference type="AlphaFoldDB" id="A0AAV5U5N4"/>
<name>A0AAV5U5N4_9BILA</name>
<organism evidence="1 2">
    <name type="scientific">Pristionchus entomophagus</name>
    <dbReference type="NCBI Taxonomy" id="358040"/>
    <lineage>
        <taxon>Eukaryota</taxon>
        <taxon>Metazoa</taxon>
        <taxon>Ecdysozoa</taxon>
        <taxon>Nematoda</taxon>
        <taxon>Chromadorea</taxon>
        <taxon>Rhabditida</taxon>
        <taxon>Rhabditina</taxon>
        <taxon>Diplogasteromorpha</taxon>
        <taxon>Diplogasteroidea</taxon>
        <taxon>Neodiplogasteridae</taxon>
        <taxon>Pristionchus</taxon>
    </lineage>
</organism>
<protein>
    <submittedName>
        <fullName evidence="1">Uncharacterized protein</fullName>
    </submittedName>
</protein>
<reference evidence="1" key="1">
    <citation type="submission" date="2023-10" db="EMBL/GenBank/DDBJ databases">
        <title>Genome assembly of Pristionchus species.</title>
        <authorList>
            <person name="Yoshida K."/>
            <person name="Sommer R.J."/>
        </authorList>
    </citation>
    <scope>NUCLEOTIDE SEQUENCE</scope>
    <source>
        <strain evidence="1">RS0144</strain>
    </source>
</reference>
<keyword evidence="2" id="KW-1185">Reference proteome</keyword>
<feature type="non-terminal residue" evidence="1">
    <location>
        <position position="116"/>
    </location>
</feature>
<proteinExistence type="predicted"/>
<evidence type="ECO:0000313" key="1">
    <source>
        <dbReference type="EMBL" id="GMT02149.1"/>
    </source>
</evidence>
<feature type="non-terminal residue" evidence="1">
    <location>
        <position position="1"/>
    </location>
</feature>
<gene>
    <name evidence="1" type="ORF">PENTCL1PPCAC_24323</name>
</gene>
<evidence type="ECO:0000313" key="2">
    <source>
        <dbReference type="Proteomes" id="UP001432027"/>
    </source>
</evidence>
<sequence length="116" mass="13128">CNDIVSDALIGVPLTLVPTEHKCTIVLPSRTILEIRYIARTEQEQDARKCVRFRMGRTFYVLNLRWPAVCENDGTFEYELGCSAVVLDVSNLAIAKVDFTLHQMDEYTAITSPLMC</sequence>
<accession>A0AAV5U5N4</accession>